<dbReference type="Proteomes" id="UP000276133">
    <property type="component" value="Unassembled WGS sequence"/>
</dbReference>
<reference evidence="1 2" key="1">
    <citation type="journal article" date="2018" name="Sci. Rep.">
        <title>Genomic signatures of local adaptation to the degree of environmental predictability in rotifers.</title>
        <authorList>
            <person name="Franch-Gras L."/>
            <person name="Hahn C."/>
            <person name="Garcia-Roger E.M."/>
            <person name="Carmona M.J."/>
            <person name="Serra M."/>
            <person name="Gomez A."/>
        </authorList>
    </citation>
    <scope>NUCLEOTIDE SEQUENCE [LARGE SCALE GENOMIC DNA]</scope>
    <source>
        <strain evidence="1">HYR1</strain>
    </source>
</reference>
<sequence length="60" mass="7231">MAAPNIRMLLIVVVELQYRYFYLYQRTEAFSLIYLYFAKGIIADYFLKLYSCPLSLFFII</sequence>
<name>A0A3M7S7I4_BRAPC</name>
<protein>
    <submittedName>
        <fullName evidence="1">Uncharacterized protein</fullName>
    </submittedName>
</protein>
<proteinExistence type="predicted"/>
<keyword evidence="2" id="KW-1185">Reference proteome</keyword>
<accession>A0A3M7S7I4</accession>
<gene>
    <name evidence="1" type="ORF">BpHYR1_009302</name>
</gene>
<dbReference type="AlphaFoldDB" id="A0A3M7S7I4"/>
<dbReference type="EMBL" id="REGN01001919">
    <property type="protein sequence ID" value="RNA31605.1"/>
    <property type="molecule type" value="Genomic_DNA"/>
</dbReference>
<evidence type="ECO:0000313" key="2">
    <source>
        <dbReference type="Proteomes" id="UP000276133"/>
    </source>
</evidence>
<organism evidence="1 2">
    <name type="scientific">Brachionus plicatilis</name>
    <name type="common">Marine rotifer</name>
    <name type="synonym">Brachionus muelleri</name>
    <dbReference type="NCBI Taxonomy" id="10195"/>
    <lineage>
        <taxon>Eukaryota</taxon>
        <taxon>Metazoa</taxon>
        <taxon>Spiralia</taxon>
        <taxon>Gnathifera</taxon>
        <taxon>Rotifera</taxon>
        <taxon>Eurotatoria</taxon>
        <taxon>Monogononta</taxon>
        <taxon>Pseudotrocha</taxon>
        <taxon>Ploima</taxon>
        <taxon>Brachionidae</taxon>
        <taxon>Brachionus</taxon>
    </lineage>
</organism>
<evidence type="ECO:0000313" key="1">
    <source>
        <dbReference type="EMBL" id="RNA31605.1"/>
    </source>
</evidence>
<comment type="caution">
    <text evidence="1">The sequence shown here is derived from an EMBL/GenBank/DDBJ whole genome shotgun (WGS) entry which is preliminary data.</text>
</comment>